<evidence type="ECO:0000313" key="4">
    <source>
        <dbReference type="Proteomes" id="UP000239388"/>
    </source>
</evidence>
<reference evidence="3 4" key="1">
    <citation type="submission" date="2018-02" db="EMBL/GenBank/DDBJ databases">
        <title>Comparative genomes isolates from brazilian mangrove.</title>
        <authorList>
            <person name="Araujo J.E."/>
            <person name="Taketani R.G."/>
            <person name="Silva M.C.P."/>
            <person name="Loureco M.V."/>
            <person name="Andreote F.D."/>
        </authorList>
    </citation>
    <scope>NUCLEOTIDE SEQUENCE [LARGE SCALE GENOMIC DNA]</scope>
    <source>
        <strain evidence="1 4">NAP PRIS-MGV</strain>
        <strain evidence="2 3">Nap-Phe MGV</strain>
    </source>
</reference>
<accession>A0A2S8GL05</accession>
<evidence type="ECO:0000313" key="1">
    <source>
        <dbReference type="EMBL" id="PQO26639.1"/>
    </source>
</evidence>
<dbReference type="EMBL" id="PUHZ01000016">
    <property type="protein sequence ID" value="PQO45112.1"/>
    <property type="molecule type" value="Genomic_DNA"/>
</dbReference>
<protein>
    <submittedName>
        <fullName evidence="2">Uncharacterized protein</fullName>
    </submittedName>
</protein>
<proteinExistence type="predicted"/>
<comment type="caution">
    <text evidence="2">The sequence shown here is derived from an EMBL/GenBank/DDBJ whole genome shotgun (WGS) entry which is preliminary data.</text>
</comment>
<dbReference type="RefSeq" id="WP_105336512.1">
    <property type="nucleotide sequence ID" value="NZ_PUHZ01000016.1"/>
</dbReference>
<dbReference type="Proteomes" id="UP000239388">
    <property type="component" value="Unassembled WGS sequence"/>
</dbReference>
<name>A0A2S8GL05_9BACT</name>
<dbReference type="Proteomes" id="UP000237819">
    <property type="component" value="Unassembled WGS sequence"/>
</dbReference>
<dbReference type="EMBL" id="PUIB01000030">
    <property type="protein sequence ID" value="PQO26639.1"/>
    <property type="molecule type" value="Genomic_DNA"/>
</dbReference>
<dbReference type="AlphaFoldDB" id="A0A2S8GL05"/>
<organism evidence="2 3">
    <name type="scientific">Blastopirellula marina</name>
    <dbReference type="NCBI Taxonomy" id="124"/>
    <lineage>
        <taxon>Bacteria</taxon>
        <taxon>Pseudomonadati</taxon>
        <taxon>Planctomycetota</taxon>
        <taxon>Planctomycetia</taxon>
        <taxon>Pirellulales</taxon>
        <taxon>Pirellulaceae</taxon>
        <taxon>Blastopirellula</taxon>
    </lineage>
</organism>
<gene>
    <name evidence="2" type="ORF">C5Y93_16395</name>
    <name evidence="1" type="ORF">C5Y98_30125</name>
</gene>
<evidence type="ECO:0000313" key="3">
    <source>
        <dbReference type="Proteomes" id="UP000237819"/>
    </source>
</evidence>
<dbReference type="OrthoDB" id="286724at2"/>
<evidence type="ECO:0000313" key="2">
    <source>
        <dbReference type="EMBL" id="PQO45112.1"/>
    </source>
</evidence>
<sequence>MSYSQMILLTSAEPMDLGQIVEHLAGEFATQAEIVIHASTTADGSTFLELQKGDWSIAVSYESGDIVAEESQEIARLYAEFRPDRDEIAACRQRIDVVTTADPEMEHFNDFVLLLERLEKLPGAVLFDPENETFN</sequence>